<dbReference type="SMART" id="SM00322">
    <property type="entry name" value="KH"/>
    <property type="match status" value="4"/>
</dbReference>
<dbReference type="Pfam" id="PF00013">
    <property type="entry name" value="KH_1"/>
    <property type="match status" value="1"/>
</dbReference>
<dbReference type="Gene3D" id="3.30.1370.10">
    <property type="entry name" value="K Homology domain, type 1"/>
    <property type="match status" value="3"/>
</dbReference>
<evidence type="ECO:0000259" key="3">
    <source>
        <dbReference type="SMART" id="SM00322"/>
    </source>
</evidence>
<feature type="compositionally biased region" description="Polar residues" evidence="2">
    <location>
        <begin position="734"/>
        <end position="752"/>
    </location>
</feature>
<dbReference type="Pfam" id="PF24563">
    <property type="entry name" value="KH_Mug60-KHD4"/>
    <property type="match status" value="1"/>
</dbReference>
<keyword evidence="1" id="KW-0694">RNA-binding</keyword>
<dbReference type="InterPro" id="IPR004088">
    <property type="entry name" value="KH_dom_type_1"/>
</dbReference>
<organism evidence="4">
    <name type="scientific">Absidia glauca</name>
    <name type="common">Pin mould</name>
    <dbReference type="NCBI Taxonomy" id="4829"/>
    <lineage>
        <taxon>Eukaryota</taxon>
        <taxon>Fungi</taxon>
        <taxon>Fungi incertae sedis</taxon>
        <taxon>Mucoromycota</taxon>
        <taxon>Mucoromycotina</taxon>
        <taxon>Mucoromycetes</taxon>
        <taxon>Mucorales</taxon>
        <taxon>Cunninghamellaceae</taxon>
        <taxon>Absidia</taxon>
    </lineage>
</organism>
<gene>
    <name evidence="4" type="primary">ABSGL_05245.1 scaffold 6884</name>
</gene>
<dbReference type="SUPFAM" id="SSF54791">
    <property type="entry name" value="Eukaryotic type KH-domain (KH-domain type I)"/>
    <property type="match status" value="4"/>
</dbReference>
<reference evidence="4" key="1">
    <citation type="submission" date="2016-04" db="EMBL/GenBank/DDBJ databases">
        <authorList>
            <person name="Evans L.H."/>
            <person name="Alamgir A."/>
            <person name="Owens N."/>
            <person name="Weber N.D."/>
            <person name="Virtaneva K."/>
            <person name="Barbian K."/>
            <person name="Babar A."/>
            <person name="Rosenke K."/>
        </authorList>
    </citation>
    <scope>NUCLEOTIDE SEQUENCE [LARGE SCALE GENOMIC DNA]</scope>
    <source>
        <strain evidence="4">CBS 101.48</strain>
    </source>
</reference>
<evidence type="ECO:0000313" key="5">
    <source>
        <dbReference type="Proteomes" id="UP000078561"/>
    </source>
</evidence>
<feature type="compositionally biased region" description="Polar residues" evidence="2">
    <location>
        <begin position="1049"/>
        <end position="1102"/>
    </location>
</feature>
<feature type="domain" description="K Homology" evidence="3">
    <location>
        <begin position="203"/>
        <end position="288"/>
    </location>
</feature>
<dbReference type="PROSITE" id="PS50084">
    <property type="entry name" value="KH_TYPE_1"/>
    <property type="match status" value="1"/>
</dbReference>
<feature type="domain" description="K Homology" evidence="3">
    <location>
        <begin position="590"/>
        <end position="658"/>
    </location>
</feature>
<dbReference type="STRING" id="4829.A0A163J5M7"/>
<keyword evidence="5" id="KW-1185">Reference proteome</keyword>
<evidence type="ECO:0000256" key="1">
    <source>
        <dbReference type="PROSITE-ProRule" id="PRU00117"/>
    </source>
</evidence>
<dbReference type="InterPro" id="IPR036612">
    <property type="entry name" value="KH_dom_type_1_sf"/>
</dbReference>
<feature type="compositionally biased region" description="Low complexity" evidence="2">
    <location>
        <begin position="714"/>
        <end position="733"/>
    </location>
</feature>
<feature type="compositionally biased region" description="Low complexity" evidence="2">
    <location>
        <begin position="1022"/>
        <end position="1038"/>
    </location>
</feature>
<evidence type="ECO:0000256" key="2">
    <source>
        <dbReference type="SAM" id="MobiDB-lite"/>
    </source>
</evidence>
<dbReference type="InterPro" id="IPR004087">
    <property type="entry name" value="KH_dom"/>
</dbReference>
<feature type="domain" description="K Homology" evidence="3">
    <location>
        <begin position="441"/>
        <end position="507"/>
    </location>
</feature>
<sequence length="1244" mass="138202">MSRTVLSLCYSPIKSNQYDTTIIQGNSNPSNDHSNFSLIQGLCNKVMSLHRSCHIAILNNATSSTSSSPPDPTAVMTPNHLNRQVKPISPPKSTYNITITGPPDAVMMARTALLQACPLEIQLKLKIPIKDLPATFTDPACHNPIFERIRSETEARLSLILPTPNQQSYFESANVLGLSIVGLPYQAELARVRLLVALDDLTGLHTDVLRIPRKLHYLLCGRKRATLQPIIDETLVNIYFPSPFTNNDTTSASSYDDENLDNDKPPIFITGDATSVARSKEMLTKLANQKAKSIYYKITNLDPRKLDWMQVNRRDELHQIMHDNGSFIALPPLGSAHNNVTVYAENRVNAERTLRSINFLACHIYEACFYFHDHEGLYADTNFFNSINNLATLTTTLSQISGTEATYQTDSGCIQVFGTEHDIRNVYQRLHETSFLKVYHHNTIFNVELSNDQREFISGKKNGKINKIMKTSGAKIKFLPYGEYNFILEVESSNFAKALDGLTLLQEELPAEISFYVPETYHKRIIGVGGKNIQRIMKKYGVYVKFSNAEEFASLGGYYGNEDNVVARTPMKNQVNLDNLRQAVTPKDKDFMVQIFSIPFRRHRSILFDYKVYLQEVSKKTSVKIIWSSHELASDIVTLVGPQCDLESAIQMLRHMVSDIYCFRMPMSDQLISVLSSTAFEEQVVLRIQKEMEIVVDVKSVLKNSDTMRGGQRSSVESHSTSPSSSSSSLSSSCTGATPTSPESNHGCNPDQSRSDDCVLPFRMNLAHLDFLPAALDTVIRYFNKNQVPLFKDMNNDFSGNNMGSTGVNITPGDYSDHLKSKLLSSFLPSDISSPAETIPFDDAVNDSKSDYLVYSLFDYPSSSGGSGNGMAAPWKTPQDESNIRAIFDSPYDTNEKDSRLNLLSGPTSPTQLNGYMNGFGGNHGGLVSHSTSTSNSNLDLWLNPYSGFQNSFSPIGSPPLTSSNPNVPVDQPQNLLYDGNDPSFYFQGYNAPMIGGNGLTQRLTNSKASVGDYRGTYIQPTSSTSSRSDNSLNSTKSMPEPSMDLHQRSFQTRLQQAQDASSVPATNPASLTISPPFSSTKSFRPEGSLSSVHQRSHNNNGSDLPPSLLRTSRSSGVTPQHHHNYYPPEYQYQSQQYHAQHHRLMSHQYLQQQQQQISPPYLPYSPHSAKAFSLSHSSSSTINQTHLPRPLLSSSSTPTIPMTPTTSIVCLAKYHLAHLIKKIPWAPDSINTTLINSDTEGIG</sequence>
<proteinExistence type="predicted"/>
<dbReference type="AlphaFoldDB" id="A0A163J5M7"/>
<dbReference type="InParanoid" id="A0A163J5M7"/>
<feature type="domain" description="K Homology" evidence="3">
    <location>
        <begin position="509"/>
        <end position="576"/>
    </location>
</feature>
<dbReference type="OrthoDB" id="271862at2759"/>
<feature type="region of interest" description="Disordered" evidence="2">
    <location>
        <begin position="706"/>
        <end position="754"/>
    </location>
</feature>
<protein>
    <recommendedName>
        <fullName evidence="3">K Homology domain-containing protein</fullName>
    </recommendedName>
</protein>
<dbReference type="GO" id="GO:0003723">
    <property type="term" value="F:RNA binding"/>
    <property type="evidence" value="ECO:0007669"/>
    <property type="project" value="UniProtKB-UniRule"/>
</dbReference>
<accession>A0A163J5M7</accession>
<evidence type="ECO:0000313" key="4">
    <source>
        <dbReference type="EMBL" id="SAL99600.1"/>
    </source>
</evidence>
<name>A0A163J5M7_ABSGL</name>
<feature type="region of interest" description="Disordered" evidence="2">
    <location>
        <begin position="1015"/>
        <end position="1128"/>
    </location>
</feature>
<dbReference type="Proteomes" id="UP000078561">
    <property type="component" value="Unassembled WGS sequence"/>
</dbReference>
<dbReference type="InterPro" id="IPR056553">
    <property type="entry name" value="KH_Mug60-KHD4"/>
</dbReference>
<dbReference type="EMBL" id="LT552933">
    <property type="protein sequence ID" value="SAL99600.1"/>
    <property type="molecule type" value="Genomic_DNA"/>
</dbReference>
<feature type="compositionally biased region" description="Low complexity" evidence="2">
    <location>
        <begin position="1103"/>
        <end position="1116"/>
    </location>
</feature>
<dbReference type="CDD" id="cd22453">
    <property type="entry name" value="KH-I_MUG60_like"/>
    <property type="match status" value="1"/>
</dbReference>